<comment type="caution">
    <text evidence="2">The sequence shown here is derived from an EMBL/GenBank/DDBJ whole genome shotgun (WGS) entry which is preliminary data.</text>
</comment>
<proteinExistence type="predicted"/>
<protein>
    <submittedName>
        <fullName evidence="2">Rod-binding protein</fullName>
    </submittedName>
</protein>
<evidence type="ECO:0000259" key="1">
    <source>
        <dbReference type="Pfam" id="PF10135"/>
    </source>
</evidence>
<reference evidence="2" key="1">
    <citation type="submission" date="2020-07" db="EMBL/GenBank/DDBJ databases">
        <title>Severe corrosion of carbon steel in oil field produced water can be linked to methanogenic archaea containing a special type of NiFe hydrogenase.</title>
        <authorList>
            <person name="Lahme S."/>
            <person name="Mand J."/>
            <person name="Longwell J."/>
            <person name="Smith R."/>
            <person name="Enning D."/>
        </authorList>
    </citation>
    <scope>NUCLEOTIDE SEQUENCE</scope>
    <source>
        <strain evidence="2">MIC098Bin6</strain>
    </source>
</reference>
<dbReference type="EMBL" id="JACCQK010000431">
    <property type="protein sequence ID" value="MBG0779753.1"/>
    <property type="molecule type" value="Genomic_DNA"/>
</dbReference>
<dbReference type="Proteomes" id="UP000706172">
    <property type="component" value="Unassembled WGS sequence"/>
</dbReference>
<organism evidence="2 3">
    <name type="scientific">Desulfotignum balticum</name>
    <dbReference type="NCBI Taxonomy" id="115781"/>
    <lineage>
        <taxon>Bacteria</taxon>
        <taxon>Pseudomonadati</taxon>
        <taxon>Thermodesulfobacteriota</taxon>
        <taxon>Desulfobacteria</taxon>
        <taxon>Desulfobacterales</taxon>
        <taxon>Desulfobacteraceae</taxon>
        <taxon>Desulfotignum</taxon>
    </lineage>
</organism>
<feature type="domain" description="Flagellar protein FlgJ N-terminal" evidence="1">
    <location>
        <begin position="47"/>
        <end position="87"/>
    </location>
</feature>
<name>A0A931CS63_9BACT</name>
<evidence type="ECO:0000313" key="3">
    <source>
        <dbReference type="Proteomes" id="UP000706172"/>
    </source>
</evidence>
<evidence type="ECO:0000313" key="2">
    <source>
        <dbReference type="EMBL" id="MBG0779753.1"/>
    </source>
</evidence>
<accession>A0A931CS63</accession>
<dbReference type="Pfam" id="PF10135">
    <property type="entry name" value="Rod-binding"/>
    <property type="match status" value="1"/>
</dbReference>
<dbReference type="InterPro" id="IPR019301">
    <property type="entry name" value="Flagellar_prot_FlgJ_N"/>
</dbReference>
<sequence>MQTGIIQGPSPRIPKVEPETDRLKKACMDFESIFVNEMLKSADRGFSGDSGLLKGNDGKIIKSMFNETMAESLTSGNGIGLGNLLFEKLNIAEK</sequence>
<gene>
    <name evidence="2" type="ORF">H0S81_07485</name>
</gene>
<dbReference type="AlphaFoldDB" id="A0A931CS63"/>